<dbReference type="EMBL" id="LNZB01000056">
    <property type="protein sequence ID" value="KTD75705.1"/>
    <property type="molecule type" value="Genomic_DNA"/>
</dbReference>
<dbReference type="Proteomes" id="UP000054729">
    <property type="component" value="Unassembled WGS sequence"/>
</dbReference>
<keyword evidence="1" id="KW-0732">Signal</keyword>
<sequence>MKFAHTLLTFSLLCGCLISSSPSFAFDSAKIEAEADKSIQELYHTLSTMPNSSMTDRISWISGHFKGTPYVLGSLGEGPKARYDQFPRYRVDAFDCDTYVNTVLSLALANSMDAFKECLRYTRYKDGKITYIQRNHFTSIDWNKNNQNRGVLKDITLNIKDNQNHPVALNAYALINKPGWYDFKSTDTIRLQNPSDQETNNRLSELKDKGKKLDIVPSNLPYIPLTVLFENGKANKKLFSQIPNGAIIEIVRPNWNLHEQIGTNLDISHLGFAIWFNNVLYFRQASSQYGQVVDTPLIDYLNDARKSPTIKGINIQVVVPTKPTANSCVQFINE</sequence>
<protein>
    <recommendedName>
        <fullName evidence="4">DUF1460 domain-containing protein</fullName>
    </recommendedName>
</protein>
<dbReference type="PATRIC" id="fig|66969.6.peg.2854"/>
<evidence type="ECO:0000313" key="2">
    <source>
        <dbReference type="EMBL" id="KTD75705.1"/>
    </source>
</evidence>
<dbReference type="Gene3D" id="1.10.3670.10">
    <property type="entry name" value="Putative xylanase like domain"/>
    <property type="match status" value="1"/>
</dbReference>
<dbReference type="STRING" id="66969.Lwal_2643"/>
<dbReference type="InterPro" id="IPR038765">
    <property type="entry name" value="Papain-like_cys_pep_sf"/>
</dbReference>
<evidence type="ECO:0000256" key="1">
    <source>
        <dbReference type="SAM" id="SignalP"/>
    </source>
</evidence>
<feature type="signal peptide" evidence="1">
    <location>
        <begin position="1"/>
        <end position="25"/>
    </location>
</feature>
<organism evidence="2 3">
    <name type="scientific">Legionella waltersii</name>
    <dbReference type="NCBI Taxonomy" id="66969"/>
    <lineage>
        <taxon>Bacteria</taxon>
        <taxon>Pseudomonadati</taxon>
        <taxon>Pseudomonadota</taxon>
        <taxon>Gammaproteobacteria</taxon>
        <taxon>Legionellales</taxon>
        <taxon>Legionellaceae</taxon>
        <taxon>Legionella</taxon>
    </lineage>
</organism>
<comment type="caution">
    <text evidence="2">The sequence shown here is derived from an EMBL/GenBank/DDBJ whole genome shotgun (WGS) entry which is preliminary data.</text>
</comment>
<dbReference type="Pfam" id="PF07313">
    <property type="entry name" value="AmiA-like"/>
    <property type="match status" value="1"/>
</dbReference>
<reference evidence="2 3" key="1">
    <citation type="submission" date="2015-11" db="EMBL/GenBank/DDBJ databases">
        <title>Genomic analysis of 38 Legionella species identifies large and diverse effector repertoires.</title>
        <authorList>
            <person name="Burstein D."/>
            <person name="Amaro F."/>
            <person name="Zusman T."/>
            <person name="Lifshitz Z."/>
            <person name="Cohen O."/>
            <person name="Gilbert J.A."/>
            <person name="Pupko T."/>
            <person name="Shuman H.A."/>
            <person name="Segal G."/>
        </authorList>
    </citation>
    <scope>NUCLEOTIDE SEQUENCE [LARGE SCALE GENOMIC DNA]</scope>
    <source>
        <strain evidence="2 3">ATCC 51914</strain>
    </source>
</reference>
<dbReference type="Gene3D" id="2.30.260.10">
    <property type="entry name" value="putative xylanase like domain"/>
    <property type="match status" value="1"/>
</dbReference>
<dbReference type="SUPFAM" id="SSF54001">
    <property type="entry name" value="Cysteine proteinases"/>
    <property type="match status" value="1"/>
</dbReference>
<dbReference type="RefSeq" id="WP_058481263.1">
    <property type="nucleotide sequence ID" value="NZ_CAAAIQ010000013.1"/>
</dbReference>
<gene>
    <name evidence="2" type="ORF">Lwal_2643</name>
</gene>
<dbReference type="OrthoDB" id="8740273at2"/>
<keyword evidence="3" id="KW-1185">Reference proteome</keyword>
<feature type="chain" id="PRO_5006919354" description="DUF1460 domain-containing protein" evidence="1">
    <location>
        <begin position="26"/>
        <end position="334"/>
    </location>
</feature>
<dbReference type="Gene3D" id="1.10.287.520">
    <property type="entry name" value="Helix hairpin bin"/>
    <property type="match status" value="1"/>
</dbReference>
<accession>A0A0W1A3A1</accession>
<dbReference type="AlphaFoldDB" id="A0A0W1A3A1"/>
<proteinExistence type="predicted"/>
<dbReference type="InterPro" id="IPR010846">
    <property type="entry name" value="AmiA-like"/>
</dbReference>
<evidence type="ECO:0008006" key="4">
    <source>
        <dbReference type="Google" id="ProtNLM"/>
    </source>
</evidence>
<evidence type="ECO:0000313" key="3">
    <source>
        <dbReference type="Proteomes" id="UP000054729"/>
    </source>
</evidence>
<dbReference type="PROSITE" id="PS51257">
    <property type="entry name" value="PROKAR_LIPOPROTEIN"/>
    <property type="match status" value="1"/>
</dbReference>
<name>A0A0W1A3A1_9GAMM</name>